<protein>
    <submittedName>
        <fullName evidence="3">Uncharacterized protein LOC111167854 isoform X3</fullName>
    </submittedName>
</protein>
<feature type="compositionally biased region" description="Basic and acidic residues" evidence="1">
    <location>
        <begin position="117"/>
        <end position="128"/>
    </location>
</feature>
<organism evidence="2 3">
    <name type="scientific">Delphinapterus leucas</name>
    <name type="common">Beluga whale</name>
    <dbReference type="NCBI Taxonomy" id="9749"/>
    <lineage>
        <taxon>Eukaryota</taxon>
        <taxon>Metazoa</taxon>
        <taxon>Chordata</taxon>
        <taxon>Craniata</taxon>
        <taxon>Vertebrata</taxon>
        <taxon>Euteleostomi</taxon>
        <taxon>Mammalia</taxon>
        <taxon>Eutheria</taxon>
        <taxon>Laurasiatheria</taxon>
        <taxon>Artiodactyla</taxon>
        <taxon>Whippomorpha</taxon>
        <taxon>Cetacea</taxon>
        <taxon>Odontoceti</taxon>
        <taxon>Monodontidae</taxon>
        <taxon>Delphinapterus</taxon>
    </lineage>
</organism>
<proteinExistence type="predicted"/>
<evidence type="ECO:0000313" key="2">
    <source>
        <dbReference type="Proteomes" id="UP000248483"/>
    </source>
</evidence>
<dbReference type="GeneID" id="111167854"/>
<dbReference type="AlphaFoldDB" id="A0A2Y9MCS8"/>
<dbReference type="RefSeq" id="XP_022416867.1">
    <property type="nucleotide sequence ID" value="XM_022561159.2"/>
</dbReference>
<accession>A0A2Y9MCS8</accession>
<sequence length="128" mass="13674">MRELLGCKVKTPRQVEECFLLWPPSRHPLRREAREALGALGDEVRLPVLPAASCGFHLKWGEDPGDAVAARAERPPAPHPGRPHRAQGLGGRGLEGAAGREAGDEPRADPGLAAGRGEVRPWSDSRAG</sequence>
<gene>
    <name evidence="3" type="primary">LOC111167854</name>
</gene>
<name>A0A2Y9MCS8_DELLE</name>
<reference evidence="3" key="1">
    <citation type="submission" date="2025-08" db="UniProtKB">
        <authorList>
            <consortium name="RefSeq"/>
        </authorList>
    </citation>
    <scope>IDENTIFICATION</scope>
    <source>
        <tissue evidence="3">Blood</tissue>
    </source>
</reference>
<feature type="region of interest" description="Disordered" evidence="1">
    <location>
        <begin position="67"/>
        <end position="128"/>
    </location>
</feature>
<evidence type="ECO:0000313" key="3">
    <source>
        <dbReference type="RefSeq" id="XP_022416867.1"/>
    </source>
</evidence>
<keyword evidence="2" id="KW-1185">Reference proteome</keyword>
<evidence type="ECO:0000256" key="1">
    <source>
        <dbReference type="SAM" id="MobiDB-lite"/>
    </source>
</evidence>
<dbReference type="Proteomes" id="UP000248483">
    <property type="component" value="Unplaced"/>
</dbReference>